<protein>
    <submittedName>
        <fullName evidence="6">NTE family protein</fullName>
    </submittedName>
</protein>
<dbReference type="PANTHER" id="PTHR14226:SF29">
    <property type="entry name" value="NEUROPATHY TARGET ESTERASE SWS"/>
    <property type="match status" value="1"/>
</dbReference>
<feature type="domain" description="PNPLA" evidence="5">
    <location>
        <begin position="85"/>
        <end position="256"/>
    </location>
</feature>
<feature type="short sequence motif" description="DGA/G" evidence="4">
    <location>
        <begin position="243"/>
        <end position="245"/>
    </location>
</feature>
<organism evidence="6 7">
    <name type="scientific">Nocardia tenerifensis</name>
    <dbReference type="NCBI Taxonomy" id="228006"/>
    <lineage>
        <taxon>Bacteria</taxon>
        <taxon>Bacillati</taxon>
        <taxon>Actinomycetota</taxon>
        <taxon>Actinomycetes</taxon>
        <taxon>Mycobacteriales</taxon>
        <taxon>Nocardiaceae</taxon>
        <taxon>Nocardia</taxon>
    </lineage>
</organism>
<keyword evidence="2 4" id="KW-0442">Lipid degradation</keyword>
<dbReference type="InterPro" id="IPR016035">
    <property type="entry name" value="Acyl_Trfase/lysoPLipase"/>
</dbReference>
<reference evidence="6 7" key="1">
    <citation type="submission" date="2018-05" db="EMBL/GenBank/DDBJ databases">
        <title>Genomic Encyclopedia of Type Strains, Phase IV (KMG-IV): sequencing the most valuable type-strain genomes for metagenomic binning, comparative biology and taxonomic classification.</title>
        <authorList>
            <person name="Goeker M."/>
        </authorList>
    </citation>
    <scope>NUCLEOTIDE SEQUENCE [LARGE SCALE GENOMIC DNA]</scope>
    <source>
        <strain evidence="6 7">DSM 44704</strain>
    </source>
</reference>
<proteinExistence type="predicted"/>
<gene>
    <name evidence="6" type="ORF">DFR70_11573</name>
</gene>
<evidence type="ECO:0000256" key="2">
    <source>
        <dbReference type="ARBA" id="ARBA00022963"/>
    </source>
</evidence>
<dbReference type="InterPro" id="IPR002641">
    <property type="entry name" value="PNPLA_dom"/>
</dbReference>
<sequence>MDLDRSRVALLPSATADPYAGHRCLACGGGSASRTFGGARPPTATDADGCAGSPAGISAESRLCQHLSLQRFILLGMADKSVTAFVLSGGGKEASAEIGMLAALMEAGIQPDLVLGASAGAAIGAIFAAKPDAVGLRAVRDLWLEFVSSPRLAGLWTYSLVRPYCPPLQQKSRDALAVALQKHLPVERFEDLQVRFQCPTVDLGGLPRTHWLTSGLLLPAVLAAMSGPGVIPPARVDGREVIDGAFADPISIERAVELGARTIYVLPATDLKRPRGPVSVLRWIAPVPTAIGISARFHHQLDVVGDEAVVHCLPLGRPAPVTGVPLIGRTVGVDLAASLALADAEIIDAYRASGEFLAAIASASPV</sequence>
<name>A0A318JSN3_9NOCA</name>
<dbReference type="GO" id="GO:0016042">
    <property type="term" value="P:lipid catabolic process"/>
    <property type="evidence" value="ECO:0007669"/>
    <property type="project" value="UniProtKB-UniRule"/>
</dbReference>
<dbReference type="OrthoDB" id="4080114at2"/>
<comment type="caution">
    <text evidence="4">Lacks conserved residue(s) required for the propagation of feature annotation.</text>
</comment>
<dbReference type="AlphaFoldDB" id="A0A318JSN3"/>
<evidence type="ECO:0000313" key="7">
    <source>
        <dbReference type="Proteomes" id="UP000247569"/>
    </source>
</evidence>
<evidence type="ECO:0000313" key="6">
    <source>
        <dbReference type="EMBL" id="PXX58100.1"/>
    </source>
</evidence>
<evidence type="ECO:0000256" key="1">
    <source>
        <dbReference type="ARBA" id="ARBA00022801"/>
    </source>
</evidence>
<evidence type="ECO:0000256" key="3">
    <source>
        <dbReference type="ARBA" id="ARBA00023098"/>
    </source>
</evidence>
<keyword evidence="3 4" id="KW-0443">Lipid metabolism</keyword>
<dbReference type="Pfam" id="PF01734">
    <property type="entry name" value="Patatin"/>
    <property type="match status" value="1"/>
</dbReference>
<evidence type="ECO:0000259" key="5">
    <source>
        <dbReference type="PROSITE" id="PS51635"/>
    </source>
</evidence>
<dbReference type="InterPro" id="IPR050301">
    <property type="entry name" value="NTE"/>
</dbReference>
<dbReference type="Proteomes" id="UP000247569">
    <property type="component" value="Unassembled WGS sequence"/>
</dbReference>
<keyword evidence="1 4" id="KW-0378">Hydrolase</keyword>
<comment type="caution">
    <text evidence="6">The sequence shown here is derived from an EMBL/GenBank/DDBJ whole genome shotgun (WGS) entry which is preliminary data.</text>
</comment>
<feature type="active site" description="Nucleophile" evidence="4">
    <location>
        <position position="118"/>
    </location>
</feature>
<dbReference type="Gene3D" id="3.40.1090.10">
    <property type="entry name" value="Cytosolic phospholipase A2 catalytic domain"/>
    <property type="match status" value="1"/>
</dbReference>
<feature type="short sequence motif" description="GXSXG" evidence="4">
    <location>
        <begin position="116"/>
        <end position="120"/>
    </location>
</feature>
<dbReference type="PROSITE" id="PS51635">
    <property type="entry name" value="PNPLA"/>
    <property type="match status" value="1"/>
</dbReference>
<dbReference type="SUPFAM" id="SSF52151">
    <property type="entry name" value="FabD/lysophospholipase-like"/>
    <property type="match status" value="1"/>
</dbReference>
<feature type="active site" description="Proton acceptor" evidence="4">
    <location>
        <position position="243"/>
    </location>
</feature>
<dbReference type="GO" id="GO:0016787">
    <property type="term" value="F:hydrolase activity"/>
    <property type="evidence" value="ECO:0007669"/>
    <property type="project" value="UniProtKB-UniRule"/>
</dbReference>
<dbReference type="PANTHER" id="PTHR14226">
    <property type="entry name" value="NEUROPATHY TARGET ESTERASE/SWISS CHEESE D.MELANOGASTER"/>
    <property type="match status" value="1"/>
</dbReference>
<dbReference type="EMBL" id="QJKF01000015">
    <property type="protein sequence ID" value="PXX58100.1"/>
    <property type="molecule type" value="Genomic_DNA"/>
</dbReference>
<evidence type="ECO:0000256" key="4">
    <source>
        <dbReference type="PROSITE-ProRule" id="PRU01161"/>
    </source>
</evidence>
<accession>A0A318JSN3</accession>
<keyword evidence="7" id="KW-1185">Reference proteome</keyword>